<sequence>MSQTEEARDEQPGIEHYRFSKDGLREARDTFEEAVVSEDWEAAYEATVEMRAILKRLGPRWEWTDEGPRGGDE</sequence>
<gene>
    <name evidence="2" type="ORF">DP108_06295</name>
</gene>
<reference evidence="2 3" key="1">
    <citation type="submission" date="2019-10" db="EMBL/GenBank/DDBJ databases">
        <title>Unraveling microbial dark matter from salterns through culturing: the case of the genus Halosegnis.</title>
        <authorList>
            <person name="Duran-Viseras A."/>
            <person name="Andrei A.-S."/>
            <person name="Vera-Gargallo B."/>
            <person name="Ghai R."/>
            <person name="Sanchez-Porro C."/>
            <person name="Ventosa A."/>
        </authorList>
    </citation>
    <scope>NUCLEOTIDE SEQUENCE [LARGE SCALE GENOMIC DNA]</scope>
    <source>
        <strain evidence="2 3">F19-13</strain>
    </source>
</reference>
<dbReference type="AlphaFoldDB" id="A0A5N5UJ67"/>
<feature type="region of interest" description="Disordered" evidence="1">
    <location>
        <begin position="1"/>
        <end position="21"/>
    </location>
</feature>
<name>A0A5N5UJ67_9EURY</name>
<evidence type="ECO:0000256" key="1">
    <source>
        <dbReference type="SAM" id="MobiDB-lite"/>
    </source>
</evidence>
<organism evidence="2 3">
    <name type="scientific">Halosegnis rubeus</name>
    <dbReference type="NCBI Taxonomy" id="2212850"/>
    <lineage>
        <taxon>Archaea</taxon>
        <taxon>Methanobacteriati</taxon>
        <taxon>Methanobacteriota</taxon>
        <taxon>Stenosarchaea group</taxon>
        <taxon>Halobacteria</taxon>
        <taxon>Halobacteriales</taxon>
        <taxon>Natronomonadaceae</taxon>
        <taxon>Halosegnis</taxon>
    </lineage>
</organism>
<evidence type="ECO:0000313" key="3">
    <source>
        <dbReference type="Proteomes" id="UP000326207"/>
    </source>
</evidence>
<accession>A0A5N5UJ67</accession>
<comment type="caution">
    <text evidence="2">The sequence shown here is derived from an EMBL/GenBank/DDBJ whole genome shotgun (WGS) entry which is preliminary data.</text>
</comment>
<evidence type="ECO:0000313" key="2">
    <source>
        <dbReference type="EMBL" id="KAB7518774.1"/>
    </source>
</evidence>
<protein>
    <submittedName>
        <fullName evidence="2">Uncharacterized protein</fullName>
    </submittedName>
</protein>
<dbReference type="Proteomes" id="UP000326207">
    <property type="component" value="Unassembled WGS sequence"/>
</dbReference>
<dbReference type="EMBL" id="QMDY01000003">
    <property type="protein sequence ID" value="KAB7518774.1"/>
    <property type="molecule type" value="Genomic_DNA"/>
</dbReference>
<dbReference type="RefSeq" id="WP_152156154.1">
    <property type="nucleotide sequence ID" value="NZ_QMDY01000003.1"/>
</dbReference>
<proteinExistence type="predicted"/>